<keyword evidence="3" id="KW-1185">Reference proteome</keyword>
<feature type="transmembrane region" description="Helical" evidence="1">
    <location>
        <begin position="202"/>
        <end position="221"/>
    </location>
</feature>
<dbReference type="RefSeq" id="XP_022473795.1">
    <property type="nucleotide sequence ID" value="XM_022619731.1"/>
</dbReference>
<evidence type="ECO:0000313" key="2">
    <source>
        <dbReference type="EMBL" id="OHE96639.1"/>
    </source>
</evidence>
<feature type="transmembrane region" description="Helical" evidence="1">
    <location>
        <begin position="233"/>
        <end position="256"/>
    </location>
</feature>
<dbReference type="PANTHER" id="PTHR37577:SF1">
    <property type="entry name" value="INTEGRAL MEMBRANE PROTEIN"/>
    <property type="match status" value="1"/>
</dbReference>
<feature type="transmembrane region" description="Helical" evidence="1">
    <location>
        <begin position="303"/>
        <end position="320"/>
    </location>
</feature>
<dbReference type="STRING" id="1209926.A0A1G4B5D5"/>
<keyword evidence="1" id="KW-1133">Transmembrane helix</keyword>
<name>A0A1G4B5D5_9PEZI</name>
<dbReference type="OrthoDB" id="5427664at2759"/>
<dbReference type="AlphaFoldDB" id="A0A1G4B5D5"/>
<protein>
    <submittedName>
        <fullName evidence="2">Uncharacterized protein</fullName>
    </submittedName>
</protein>
<proteinExistence type="predicted"/>
<feature type="transmembrane region" description="Helical" evidence="1">
    <location>
        <begin position="58"/>
        <end position="79"/>
    </location>
</feature>
<accession>A0A1G4B5D5</accession>
<dbReference type="EMBL" id="MJBS01000067">
    <property type="protein sequence ID" value="OHE96639.1"/>
    <property type="molecule type" value="Genomic_DNA"/>
</dbReference>
<evidence type="ECO:0000313" key="3">
    <source>
        <dbReference type="Proteomes" id="UP000176998"/>
    </source>
</evidence>
<sequence>MAIDGCPFNVSCEGPNEWKSNSDIAGTGVGLIPREDSFSYAFGEVCPQSLTSLHRFKVLIGFMGTAYIVFALILVHYFVAYDPEAPPPRQNLSIERQVRSTVRRVLTGAGTVANAPVDPIYWTPNPIDVKLLAWLRLQTRNVLKKCRITLPTVGTARSERIQMGFNKSILSMCDVQIITGISILASGFICLDKTLLAIHWEMIVYLAWFSCVTHLSGLTVLRRYLQKESWARYIRLSLMLVLLLMLIVAMAPTAFFNWDEGEKKYYASAADTYTPAICFFHLKCAKGLYQKLETETPFSQTPAFVEMLISQTFIIVGFLARSFKLSTRLSEGMHRNLLVPLGNFMRRRLQRLEVLLYPTGIATSRTTASQDFNSLRYGLIIRPVLAAIILVRTQADLFNSMLGESQSPQIRTHGFTTWAEHQLLIVIRTPVIAQVKASTSTRLRYRWQ</sequence>
<comment type="caution">
    <text evidence="2">The sequence shown here is derived from an EMBL/GenBank/DDBJ whole genome shotgun (WGS) entry which is preliminary data.</text>
</comment>
<reference evidence="2 3" key="1">
    <citation type="submission" date="2016-09" db="EMBL/GenBank/DDBJ databases">
        <authorList>
            <person name="Capua I."/>
            <person name="De Benedictis P."/>
            <person name="Joannis T."/>
            <person name="Lombin L.H."/>
            <person name="Cattoli G."/>
        </authorList>
    </citation>
    <scope>NUCLEOTIDE SEQUENCE [LARGE SCALE GENOMIC DNA]</scope>
    <source>
        <strain evidence="2 3">IMI 309357</strain>
    </source>
</reference>
<dbReference type="PANTHER" id="PTHR37577">
    <property type="entry name" value="INTEGRAL MEMBRANE PROTEIN"/>
    <property type="match status" value="1"/>
</dbReference>
<keyword evidence="1" id="KW-0472">Membrane</keyword>
<organism evidence="2 3">
    <name type="scientific">Colletotrichum orchidophilum</name>
    <dbReference type="NCBI Taxonomy" id="1209926"/>
    <lineage>
        <taxon>Eukaryota</taxon>
        <taxon>Fungi</taxon>
        <taxon>Dikarya</taxon>
        <taxon>Ascomycota</taxon>
        <taxon>Pezizomycotina</taxon>
        <taxon>Sordariomycetes</taxon>
        <taxon>Hypocreomycetidae</taxon>
        <taxon>Glomerellales</taxon>
        <taxon>Glomerellaceae</taxon>
        <taxon>Colletotrichum</taxon>
    </lineage>
</organism>
<dbReference type="InterPro" id="IPR053018">
    <property type="entry name" value="Elsinochrome_Biosynth-Asso"/>
</dbReference>
<feature type="transmembrane region" description="Helical" evidence="1">
    <location>
        <begin position="169"/>
        <end position="190"/>
    </location>
</feature>
<keyword evidence="1" id="KW-0812">Transmembrane</keyword>
<evidence type="ECO:0000256" key="1">
    <source>
        <dbReference type="SAM" id="Phobius"/>
    </source>
</evidence>
<dbReference type="GeneID" id="34561241"/>
<dbReference type="Proteomes" id="UP000176998">
    <property type="component" value="Unassembled WGS sequence"/>
</dbReference>
<gene>
    <name evidence="2" type="ORF">CORC01_08096</name>
</gene>